<gene>
    <name evidence="3" type="ORF">RM539_04395</name>
</gene>
<dbReference type="Pfam" id="PF13568">
    <property type="entry name" value="OMP_b-brl_2"/>
    <property type="match status" value="1"/>
</dbReference>
<organism evidence="3 4">
    <name type="scientific">Autumnicola musiva</name>
    <dbReference type="NCBI Taxonomy" id="3075589"/>
    <lineage>
        <taxon>Bacteria</taxon>
        <taxon>Pseudomonadati</taxon>
        <taxon>Bacteroidota</taxon>
        <taxon>Flavobacteriia</taxon>
        <taxon>Flavobacteriales</taxon>
        <taxon>Flavobacteriaceae</taxon>
        <taxon>Autumnicola</taxon>
    </lineage>
</organism>
<dbReference type="InterPro" id="IPR025665">
    <property type="entry name" value="Beta-barrel_OMP_2"/>
</dbReference>
<feature type="signal peptide" evidence="1">
    <location>
        <begin position="1"/>
        <end position="20"/>
    </location>
</feature>
<evidence type="ECO:0000313" key="3">
    <source>
        <dbReference type="EMBL" id="MDT0675823.1"/>
    </source>
</evidence>
<dbReference type="RefSeq" id="WP_311502217.1">
    <property type="nucleotide sequence ID" value="NZ_JAVRHK010000002.1"/>
</dbReference>
<evidence type="ECO:0000259" key="2">
    <source>
        <dbReference type="Pfam" id="PF13568"/>
    </source>
</evidence>
<accession>A0ABU3D2Q8</accession>
<feature type="chain" id="PRO_5046746433" evidence="1">
    <location>
        <begin position="21"/>
        <end position="238"/>
    </location>
</feature>
<feature type="domain" description="Outer membrane protein beta-barrel" evidence="2">
    <location>
        <begin position="20"/>
        <end position="177"/>
    </location>
</feature>
<keyword evidence="4" id="KW-1185">Reference proteome</keyword>
<evidence type="ECO:0000256" key="1">
    <source>
        <dbReference type="SAM" id="SignalP"/>
    </source>
</evidence>
<protein>
    <submittedName>
        <fullName evidence="3">Outer membrane beta-barrel protein</fullName>
    </submittedName>
</protein>
<sequence length="238" mass="26220">MNKTFIFTLLFSFFAAFTHAQEFSFGLKGGVNYAMGGEVQGLSSFVGGMDRYSTATYNPDSNIGFHGGAFVELKFGKFLVRPEVLYLSAETEFNFVNITSPYTVDYLMIPLLVGYNIYGPIDVYAGPAYQNVIDATFEENIADPIVVQNSPLAGQVGIKAGVGRFELDLRYSRSLASEELQEIDVQNDNTLIEGTNQMDGVNRANFDGRLHHVLLSLSFKLFDSEANPGRRSGGGCYF</sequence>
<keyword evidence="1" id="KW-0732">Signal</keyword>
<dbReference type="Proteomes" id="UP001262582">
    <property type="component" value="Unassembled WGS sequence"/>
</dbReference>
<dbReference type="EMBL" id="JAVRHK010000002">
    <property type="protein sequence ID" value="MDT0675823.1"/>
    <property type="molecule type" value="Genomic_DNA"/>
</dbReference>
<name>A0ABU3D2Q8_9FLAO</name>
<reference evidence="3 4" key="1">
    <citation type="submission" date="2023-09" db="EMBL/GenBank/DDBJ databases">
        <authorList>
            <person name="Rey-Velasco X."/>
        </authorList>
    </citation>
    <scope>NUCLEOTIDE SEQUENCE [LARGE SCALE GENOMIC DNA]</scope>
    <source>
        <strain evidence="3 4">F117</strain>
    </source>
</reference>
<comment type="caution">
    <text evidence="3">The sequence shown here is derived from an EMBL/GenBank/DDBJ whole genome shotgun (WGS) entry which is preliminary data.</text>
</comment>
<evidence type="ECO:0000313" key="4">
    <source>
        <dbReference type="Proteomes" id="UP001262582"/>
    </source>
</evidence>
<proteinExistence type="predicted"/>